<dbReference type="EMBL" id="LEKV01004458">
    <property type="protein sequence ID" value="KVH95003.1"/>
    <property type="molecule type" value="Genomic_DNA"/>
</dbReference>
<dbReference type="Proteomes" id="UP000243975">
    <property type="component" value="Unassembled WGS sequence"/>
</dbReference>
<accession>A0A103XQE9</accession>
<dbReference type="GO" id="GO:0003676">
    <property type="term" value="F:nucleic acid binding"/>
    <property type="evidence" value="ECO:0007669"/>
    <property type="project" value="InterPro"/>
</dbReference>
<sequence length="210" mass="24122">MVKIQSLQSSCKSEIKKREALEFTTNTLKSGVFFDLKQLRWKWNLGPQKKSFKRFGSQSNQGQKFKRVGRCHVCGETRHYARECKDRKSGPPAANSFEGIQHLVANLHMEEIDMISEASTRIMAVRGGCRDSLAQKSANESTISQLHQDLVAHKNHVEALAKRLDRVHSDVEMTCELLHQLEMQDLKHRLMMEQEEKNGLNRKFADSRKG</sequence>
<keyword evidence="1" id="KW-0479">Metal-binding</keyword>
<dbReference type="AlphaFoldDB" id="A0A103XQE9"/>
<reference evidence="3 4" key="1">
    <citation type="journal article" date="2016" name="Sci. Rep.">
        <title>The genome sequence of the outbreeding globe artichoke constructed de novo incorporating a phase-aware low-pass sequencing strategy of F1 progeny.</title>
        <authorList>
            <person name="Scaglione D."/>
            <person name="Reyes-Chin-Wo S."/>
            <person name="Acquadro A."/>
            <person name="Froenicke L."/>
            <person name="Portis E."/>
            <person name="Beitel C."/>
            <person name="Tirone M."/>
            <person name="Mauro R."/>
            <person name="Lo Monaco A."/>
            <person name="Mauromicale G."/>
            <person name="Faccioli P."/>
            <person name="Cattivelli L."/>
            <person name="Rieseberg L."/>
            <person name="Michelmore R."/>
            <person name="Lanteri S."/>
        </authorList>
    </citation>
    <scope>NUCLEOTIDE SEQUENCE [LARGE SCALE GENOMIC DNA]</scope>
    <source>
        <strain evidence="3">2C</strain>
    </source>
</reference>
<dbReference type="GO" id="GO:0008270">
    <property type="term" value="F:zinc ion binding"/>
    <property type="evidence" value="ECO:0007669"/>
    <property type="project" value="UniProtKB-KW"/>
</dbReference>
<evidence type="ECO:0000259" key="2">
    <source>
        <dbReference type="PROSITE" id="PS50158"/>
    </source>
</evidence>
<gene>
    <name evidence="3" type="ORF">Ccrd_002931</name>
</gene>
<keyword evidence="4" id="KW-1185">Reference proteome</keyword>
<protein>
    <submittedName>
        <fullName evidence="3">Zinc finger, CCHC-type</fullName>
    </submittedName>
</protein>
<proteinExistence type="predicted"/>
<dbReference type="InterPro" id="IPR036875">
    <property type="entry name" value="Znf_CCHC_sf"/>
</dbReference>
<organism evidence="3 4">
    <name type="scientific">Cynara cardunculus var. scolymus</name>
    <name type="common">Globe artichoke</name>
    <name type="synonym">Cynara scolymus</name>
    <dbReference type="NCBI Taxonomy" id="59895"/>
    <lineage>
        <taxon>Eukaryota</taxon>
        <taxon>Viridiplantae</taxon>
        <taxon>Streptophyta</taxon>
        <taxon>Embryophyta</taxon>
        <taxon>Tracheophyta</taxon>
        <taxon>Spermatophyta</taxon>
        <taxon>Magnoliopsida</taxon>
        <taxon>eudicotyledons</taxon>
        <taxon>Gunneridae</taxon>
        <taxon>Pentapetalae</taxon>
        <taxon>asterids</taxon>
        <taxon>campanulids</taxon>
        <taxon>Asterales</taxon>
        <taxon>Asteraceae</taxon>
        <taxon>Carduoideae</taxon>
        <taxon>Cardueae</taxon>
        <taxon>Carduinae</taxon>
        <taxon>Cynara</taxon>
    </lineage>
</organism>
<evidence type="ECO:0000313" key="4">
    <source>
        <dbReference type="Proteomes" id="UP000243975"/>
    </source>
</evidence>
<feature type="non-terminal residue" evidence="3">
    <location>
        <position position="1"/>
    </location>
</feature>
<feature type="domain" description="CCHC-type" evidence="2">
    <location>
        <begin position="70"/>
        <end position="86"/>
    </location>
</feature>
<dbReference type="SUPFAM" id="SSF57756">
    <property type="entry name" value="Retrovirus zinc finger-like domains"/>
    <property type="match status" value="1"/>
</dbReference>
<comment type="caution">
    <text evidence="3">The sequence shown here is derived from an EMBL/GenBank/DDBJ whole genome shotgun (WGS) entry which is preliminary data.</text>
</comment>
<keyword evidence="1" id="KW-0863">Zinc-finger</keyword>
<evidence type="ECO:0000313" key="3">
    <source>
        <dbReference type="EMBL" id="KVH95003.1"/>
    </source>
</evidence>
<name>A0A103XQE9_CYNCS</name>
<dbReference type="PROSITE" id="PS50158">
    <property type="entry name" value="ZF_CCHC"/>
    <property type="match status" value="1"/>
</dbReference>
<keyword evidence="1" id="KW-0862">Zinc</keyword>
<dbReference type="Gramene" id="KVH95003">
    <property type="protein sequence ID" value="KVH95003"/>
    <property type="gene ID" value="Ccrd_002931"/>
</dbReference>
<evidence type="ECO:0000256" key="1">
    <source>
        <dbReference type="PROSITE-ProRule" id="PRU00047"/>
    </source>
</evidence>
<dbReference type="InterPro" id="IPR001878">
    <property type="entry name" value="Znf_CCHC"/>
</dbReference>